<keyword evidence="5" id="KW-0574">Periplasm</keyword>
<dbReference type="Pfam" id="PF03150">
    <property type="entry name" value="CCP_MauG"/>
    <property type="match status" value="1"/>
</dbReference>
<comment type="caution">
    <text evidence="12">The sequence shown here is derived from an EMBL/GenBank/DDBJ whole genome shotgun (WGS) entry which is preliminary data.</text>
</comment>
<dbReference type="EMBL" id="JBHLTF010000028">
    <property type="protein sequence ID" value="MFC0717589.1"/>
    <property type="molecule type" value="Genomic_DNA"/>
</dbReference>
<dbReference type="SUPFAM" id="SSF46626">
    <property type="entry name" value="Cytochrome c"/>
    <property type="match status" value="2"/>
</dbReference>
<feature type="chain" id="PRO_5045416041" evidence="10">
    <location>
        <begin position="23"/>
        <end position="403"/>
    </location>
</feature>
<proteinExistence type="predicted"/>
<evidence type="ECO:0000256" key="8">
    <source>
        <dbReference type="PROSITE-ProRule" id="PRU00433"/>
    </source>
</evidence>
<organism evidence="12 13">
    <name type="scientific">Luteimonas padinae</name>
    <dbReference type="NCBI Taxonomy" id="1714359"/>
    <lineage>
        <taxon>Bacteria</taxon>
        <taxon>Pseudomonadati</taxon>
        <taxon>Pseudomonadota</taxon>
        <taxon>Gammaproteobacteria</taxon>
        <taxon>Lysobacterales</taxon>
        <taxon>Lysobacteraceae</taxon>
        <taxon>Luteimonas</taxon>
    </lineage>
</organism>
<reference evidence="12 13" key="1">
    <citation type="submission" date="2024-09" db="EMBL/GenBank/DDBJ databases">
        <authorList>
            <person name="Sun Q."/>
            <person name="Mori K."/>
        </authorList>
    </citation>
    <scope>NUCLEOTIDE SEQUENCE [LARGE SCALE GENOMIC DNA]</scope>
    <source>
        <strain evidence="12 13">KCTC 52403</strain>
    </source>
</reference>
<keyword evidence="4 10" id="KW-0732">Signal</keyword>
<dbReference type="PANTHER" id="PTHR30600">
    <property type="entry name" value="CYTOCHROME C PEROXIDASE-RELATED"/>
    <property type="match status" value="1"/>
</dbReference>
<feature type="region of interest" description="Disordered" evidence="9">
    <location>
        <begin position="42"/>
        <end position="73"/>
    </location>
</feature>
<evidence type="ECO:0000313" key="12">
    <source>
        <dbReference type="EMBL" id="MFC0717589.1"/>
    </source>
</evidence>
<dbReference type="InterPro" id="IPR026259">
    <property type="entry name" value="MauG/Cytc_peroxidase"/>
</dbReference>
<dbReference type="Gene3D" id="1.10.760.10">
    <property type="entry name" value="Cytochrome c-like domain"/>
    <property type="match status" value="2"/>
</dbReference>
<dbReference type="InterPro" id="IPR051395">
    <property type="entry name" value="Cytochrome_c_Peroxidase/MauG"/>
</dbReference>
<evidence type="ECO:0000256" key="3">
    <source>
        <dbReference type="ARBA" id="ARBA00022723"/>
    </source>
</evidence>
<evidence type="ECO:0000259" key="11">
    <source>
        <dbReference type="PROSITE" id="PS51007"/>
    </source>
</evidence>
<dbReference type="PROSITE" id="PS51257">
    <property type="entry name" value="PROKAR_LIPOPROTEIN"/>
    <property type="match status" value="1"/>
</dbReference>
<keyword evidence="3 8" id="KW-0479">Metal-binding</keyword>
<protein>
    <submittedName>
        <fullName evidence="12">Cytochrome-c peroxidase</fullName>
    </submittedName>
</protein>
<keyword evidence="7 8" id="KW-0408">Iron</keyword>
<dbReference type="GO" id="GO:0004601">
    <property type="term" value="F:peroxidase activity"/>
    <property type="evidence" value="ECO:0007669"/>
    <property type="project" value="UniProtKB-KW"/>
</dbReference>
<dbReference type="PANTHER" id="PTHR30600:SF7">
    <property type="entry name" value="CYTOCHROME C PEROXIDASE-RELATED"/>
    <property type="match status" value="1"/>
</dbReference>
<dbReference type="Proteomes" id="UP001589898">
    <property type="component" value="Unassembled WGS sequence"/>
</dbReference>
<gene>
    <name evidence="12" type="ORF">ACFFFU_07480</name>
</gene>
<evidence type="ECO:0000256" key="9">
    <source>
        <dbReference type="SAM" id="MobiDB-lite"/>
    </source>
</evidence>
<dbReference type="InterPro" id="IPR009056">
    <property type="entry name" value="Cyt_c-like_dom"/>
</dbReference>
<name>A0ABV6SWW4_9GAMM</name>
<dbReference type="RefSeq" id="WP_308430351.1">
    <property type="nucleotide sequence ID" value="NZ_BMZT01000008.1"/>
</dbReference>
<keyword evidence="13" id="KW-1185">Reference proteome</keyword>
<dbReference type="InterPro" id="IPR004852">
    <property type="entry name" value="Di-haem_cyt_c_peroxidsae"/>
</dbReference>
<comment type="subcellular location">
    <subcellularLocation>
        <location evidence="1">Periplasm</location>
    </subcellularLocation>
</comment>
<accession>A0ABV6SWW4</accession>
<sequence>MYDRTRLGLAITAILLVAVACGKTDGDRAAPVAGGATAVDAPAAATPPAGDPVAVEGVPGTAPTAGAADPADAAAAGGGNTLRTTAAAMFGTIPERVEALRGKPLSDAQVELGHMLFFDPRLSSSQLITCNTCHSLGTGGADNVPVSIGHGWQRGPRNSPTVLNAVFNAAQFWDGRAADLAEQAKGPVQASVEMNSTPELVVKTLESIPEYVDRFGKAFPGEARPVSFDNMAFALEAFEATLVTPDSRFDRWVLGDDAALDATERRGLELFVSSGCASCHNGRNFGGQAYFPFGVIERPGAEILPAGDKGRFEVTATASDEYVFRAAPLRNVELTAPYFHSGQVWDLEQAVAIMGTAQLGRELDGDEASAIAAFLRTLTGRQPTVEYPILPPSTATTPRPVAQ</sequence>
<dbReference type="InterPro" id="IPR036909">
    <property type="entry name" value="Cyt_c-like_dom_sf"/>
</dbReference>
<evidence type="ECO:0000256" key="10">
    <source>
        <dbReference type="SAM" id="SignalP"/>
    </source>
</evidence>
<keyword evidence="6" id="KW-0560">Oxidoreductase</keyword>
<keyword evidence="2 8" id="KW-0349">Heme</keyword>
<dbReference type="PROSITE" id="PS51007">
    <property type="entry name" value="CYTC"/>
    <property type="match status" value="2"/>
</dbReference>
<feature type="domain" description="Cytochrome c" evidence="11">
    <location>
        <begin position="108"/>
        <end position="216"/>
    </location>
</feature>
<evidence type="ECO:0000313" key="13">
    <source>
        <dbReference type="Proteomes" id="UP001589898"/>
    </source>
</evidence>
<evidence type="ECO:0000256" key="1">
    <source>
        <dbReference type="ARBA" id="ARBA00004418"/>
    </source>
</evidence>
<keyword evidence="12" id="KW-0575">Peroxidase</keyword>
<evidence type="ECO:0000256" key="6">
    <source>
        <dbReference type="ARBA" id="ARBA00023002"/>
    </source>
</evidence>
<feature type="domain" description="Cytochrome c" evidence="11">
    <location>
        <begin position="262"/>
        <end position="379"/>
    </location>
</feature>
<evidence type="ECO:0000256" key="7">
    <source>
        <dbReference type="ARBA" id="ARBA00023004"/>
    </source>
</evidence>
<evidence type="ECO:0000256" key="5">
    <source>
        <dbReference type="ARBA" id="ARBA00022764"/>
    </source>
</evidence>
<evidence type="ECO:0000256" key="2">
    <source>
        <dbReference type="ARBA" id="ARBA00022617"/>
    </source>
</evidence>
<feature type="signal peptide" evidence="10">
    <location>
        <begin position="1"/>
        <end position="22"/>
    </location>
</feature>
<dbReference type="PIRSF" id="PIRSF000294">
    <property type="entry name" value="Cytochrome-c_peroxidase"/>
    <property type="match status" value="1"/>
</dbReference>
<evidence type="ECO:0000256" key="4">
    <source>
        <dbReference type="ARBA" id="ARBA00022729"/>
    </source>
</evidence>